<gene>
    <name evidence="1" type="ORF">BLA29_014095</name>
</gene>
<comment type="caution">
    <text evidence="1">The sequence shown here is derived from an EMBL/GenBank/DDBJ whole genome shotgun (WGS) entry which is preliminary data.</text>
</comment>
<protein>
    <submittedName>
        <fullName evidence="1">Uncharacterized protein</fullName>
    </submittedName>
</protein>
<evidence type="ECO:0000313" key="2">
    <source>
        <dbReference type="Proteomes" id="UP000194236"/>
    </source>
</evidence>
<name>A0A1Y3B5S3_EURMA</name>
<dbReference type="EMBL" id="MUJZ01042163">
    <property type="protein sequence ID" value="OTF75404.1"/>
    <property type="molecule type" value="Genomic_DNA"/>
</dbReference>
<proteinExistence type="predicted"/>
<accession>A0A1Y3B5S3</accession>
<dbReference type="AlphaFoldDB" id="A0A1Y3B5S3"/>
<keyword evidence="2" id="KW-1185">Reference proteome</keyword>
<dbReference type="Proteomes" id="UP000194236">
    <property type="component" value="Unassembled WGS sequence"/>
</dbReference>
<evidence type="ECO:0000313" key="1">
    <source>
        <dbReference type="EMBL" id="OTF75404.1"/>
    </source>
</evidence>
<reference evidence="1 2" key="1">
    <citation type="submission" date="2017-03" db="EMBL/GenBank/DDBJ databases">
        <title>Genome Survey of Euroglyphus maynei.</title>
        <authorList>
            <person name="Arlian L.G."/>
            <person name="Morgan M.S."/>
            <person name="Rider S.D."/>
        </authorList>
    </citation>
    <scope>NUCLEOTIDE SEQUENCE [LARGE SCALE GENOMIC DNA]</scope>
    <source>
        <strain evidence="1">Arlian Lab</strain>
        <tissue evidence="1">Whole body</tissue>
    </source>
</reference>
<sequence length="63" mass="7831">MEFAHTYEQKIYSSIITFNNIMGHWLYYSLFYIMANSYYCYDNQCIILNHLYWSNWLSTGFRF</sequence>
<organism evidence="1 2">
    <name type="scientific">Euroglyphus maynei</name>
    <name type="common">Mayne's house dust mite</name>
    <dbReference type="NCBI Taxonomy" id="6958"/>
    <lineage>
        <taxon>Eukaryota</taxon>
        <taxon>Metazoa</taxon>
        <taxon>Ecdysozoa</taxon>
        <taxon>Arthropoda</taxon>
        <taxon>Chelicerata</taxon>
        <taxon>Arachnida</taxon>
        <taxon>Acari</taxon>
        <taxon>Acariformes</taxon>
        <taxon>Sarcoptiformes</taxon>
        <taxon>Astigmata</taxon>
        <taxon>Psoroptidia</taxon>
        <taxon>Analgoidea</taxon>
        <taxon>Pyroglyphidae</taxon>
        <taxon>Pyroglyphinae</taxon>
        <taxon>Euroglyphus</taxon>
    </lineage>
</organism>